<name>A0ABS5EKW8_9PROT</name>
<protein>
    <submittedName>
        <fullName evidence="3">Tripartite tricarboxylate transporter substrate binding protein</fullName>
    </submittedName>
</protein>
<dbReference type="RefSeq" id="WP_211870331.1">
    <property type="nucleotide sequence ID" value="NZ_JAAEDI010000020.1"/>
</dbReference>
<dbReference type="InterPro" id="IPR005064">
    <property type="entry name" value="BUG"/>
</dbReference>
<comment type="similarity">
    <text evidence="1">Belongs to the UPF0065 (bug) family.</text>
</comment>
<evidence type="ECO:0000256" key="2">
    <source>
        <dbReference type="SAM" id="SignalP"/>
    </source>
</evidence>
<evidence type="ECO:0000313" key="3">
    <source>
        <dbReference type="EMBL" id="MBR0651661.1"/>
    </source>
</evidence>
<proteinExistence type="inferred from homology"/>
<evidence type="ECO:0000256" key="1">
    <source>
        <dbReference type="ARBA" id="ARBA00006987"/>
    </source>
</evidence>
<dbReference type="Pfam" id="PF03401">
    <property type="entry name" value="TctC"/>
    <property type="match status" value="1"/>
</dbReference>
<gene>
    <name evidence="3" type="ORF">GXW78_18475</name>
</gene>
<dbReference type="InterPro" id="IPR042100">
    <property type="entry name" value="Bug_dom1"/>
</dbReference>
<comment type="caution">
    <text evidence="3">The sequence shown here is derived from an EMBL/GenBank/DDBJ whole genome shotgun (WGS) entry which is preliminary data.</text>
</comment>
<dbReference type="EMBL" id="JAAEDI010000020">
    <property type="protein sequence ID" value="MBR0651661.1"/>
    <property type="molecule type" value="Genomic_DNA"/>
</dbReference>
<feature type="chain" id="PRO_5045284943" evidence="2">
    <location>
        <begin position="25"/>
        <end position="322"/>
    </location>
</feature>
<keyword evidence="2" id="KW-0732">Signal</keyword>
<dbReference type="Gene3D" id="3.40.190.150">
    <property type="entry name" value="Bordetella uptake gene, domain 1"/>
    <property type="match status" value="1"/>
</dbReference>
<dbReference type="PANTHER" id="PTHR42928">
    <property type="entry name" value="TRICARBOXYLATE-BINDING PROTEIN"/>
    <property type="match status" value="1"/>
</dbReference>
<dbReference type="CDD" id="cd07012">
    <property type="entry name" value="PBP2_Bug_TTT"/>
    <property type="match status" value="1"/>
</dbReference>
<dbReference type="PIRSF" id="PIRSF017082">
    <property type="entry name" value="YflP"/>
    <property type="match status" value="1"/>
</dbReference>
<sequence length="322" mass="34418">MIARRHLPLAALGLSLPMIRPARAAWPADRPIEVIIPFPPGGGVDAVGRFATHQITSRLPGVRFVATNRAGASGQLGMELIFNAAPDGYTIGAIGSLNVSTLPLERPVRWKAEEFTYIANIVDDACGLWVLANSRLRSLGDLVGALKERPESMSVGSAAGVGSDDHLVLLGLEEKADVRALHAPFNGTAQVQRDLLGGSVDVASFNMSEGIVLMREGKIRCLGQASPARWSAAADVPTFREQGYDVVIGSARGIVAPPGFPAEAARAMEAAFAAAFADPKFTEEANRISLPLRPLVGTAYREMVLSEGAMVRAMFERRPWRR</sequence>
<dbReference type="SUPFAM" id="SSF53850">
    <property type="entry name" value="Periplasmic binding protein-like II"/>
    <property type="match status" value="1"/>
</dbReference>
<dbReference type="Gene3D" id="3.40.190.10">
    <property type="entry name" value="Periplasmic binding protein-like II"/>
    <property type="match status" value="1"/>
</dbReference>
<accession>A0ABS5EKW8</accession>
<dbReference type="Proteomes" id="UP000698752">
    <property type="component" value="Unassembled WGS sequence"/>
</dbReference>
<keyword evidence="4" id="KW-1185">Reference proteome</keyword>
<reference evidence="4" key="1">
    <citation type="journal article" date="2021" name="Syst. Appl. Microbiol.">
        <title>Roseomonas hellenica sp. nov., isolated from roots of wild-growing Alkanna tinctoria.</title>
        <authorList>
            <person name="Rat A."/>
            <person name="Naranjo H.D."/>
            <person name="Lebbe L."/>
            <person name="Cnockaert M."/>
            <person name="Krigas N."/>
            <person name="Grigoriadou K."/>
            <person name="Maloupa E."/>
            <person name="Willems A."/>
        </authorList>
    </citation>
    <scope>NUCLEOTIDE SEQUENCE [LARGE SCALE GENOMIC DNA]</scope>
    <source>
        <strain evidence="4">LMG 31159</strain>
    </source>
</reference>
<feature type="signal peptide" evidence="2">
    <location>
        <begin position="1"/>
        <end position="24"/>
    </location>
</feature>
<evidence type="ECO:0000313" key="4">
    <source>
        <dbReference type="Proteomes" id="UP000698752"/>
    </source>
</evidence>
<organism evidence="3 4">
    <name type="scientific">Neoroseomonas terrae</name>
    <dbReference type="NCBI Taxonomy" id="424799"/>
    <lineage>
        <taxon>Bacteria</taxon>
        <taxon>Pseudomonadati</taxon>
        <taxon>Pseudomonadota</taxon>
        <taxon>Alphaproteobacteria</taxon>
        <taxon>Acetobacterales</taxon>
        <taxon>Acetobacteraceae</taxon>
        <taxon>Neoroseomonas</taxon>
    </lineage>
</organism>
<dbReference type="PANTHER" id="PTHR42928:SF5">
    <property type="entry name" value="BLR1237 PROTEIN"/>
    <property type="match status" value="1"/>
</dbReference>